<evidence type="ECO:0008006" key="3">
    <source>
        <dbReference type="Google" id="ProtNLM"/>
    </source>
</evidence>
<comment type="caution">
    <text evidence="1">The sequence shown here is derived from an EMBL/GenBank/DDBJ whole genome shotgun (WGS) entry which is preliminary data.</text>
</comment>
<name>A0ABR2KKA0_9EUKA</name>
<dbReference type="InterPro" id="IPR016024">
    <property type="entry name" value="ARM-type_fold"/>
</dbReference>
<sequence>MEIENAVLNLSNTEETIRINAINICSRFQTHQFFDIDVFKKLSNPNSEPIMRIFAFNSLTLIFKNEWNRISQQQKDSISSLFPFHVESDKVNPQFFSIASECVASFLAYTGSEDNIIKFMNSYNIKYSHYFSFFITHFINFLFDKAYPNDRTELLSKFIFGNITSFVQNLLFNSILQMNPNIPEFWMYIQNAALIHEKAPAVIQLYIRNSEAEKFYSYLAQFVWSPSQNGSILSIFEILFDMETNLPETIQALSFSLQSSVPHQYLPLFSFNQIPESEYLYCYELFNNLLVRIPLITSILDCANIDQCGPFLEVFIFLFHSSSPSIIYESATQLQLFLKSIQPSSIPTFFSFYESHIRAIFEATLPLLQVYFGSSPCCPFDHRWQQQFCRESLFDLIRCITETFDGLHAISELLRIIQIDGIESNSFNSIVRIVTSVLSDTNEKITEPLEIEAFNCTVFLLSSINNYSQEIQTKICKLLQKLIPYLEFENQDLLNSFFDQLLDLAINSKYSGNQFTTFLTQFIQKFISRIAFPIERLRNIPKFHPFYYSANNLLAKYAQNGEKSSALNNAVNELSWFTTMFRLNDNSAMKRVTTKVARQFEFLSQINPSEEDTNPKQTSIYENIGLLLIKSNQVIINAGEDQGNAIPLGQYVTLLTQFSPAVSHFSLITPHIYIQHLNELKPPSVLTQAVQHWVTRIAFPIINNLLSILNENQNGVNNDQIQPVYEFNDNVIFKMCQLIDEGIQTSLSSNQNSNSSAANGVENSSSSSEGMSIVKRLIISICDYIKYQDDQHATDVLRVFLKADNFKTFYAVCHAIEEKGISVLSALWPILMKKKDNQSVDKMSEVLLSLYEKNGTTKIFENLPGISKSAFDMLNSKLPNSTSQKSKKKIMRSFIMTFFNNSEL</sequence>
<dbReference type="SUPFAM" id="SSF48371">
    <property type="entry name" value="ARM repeat"/>
    <property type="match status" value="1"/>
</dbReference>
<protein>
    <recommendedName>
        <fullName evidence="3">Exportin-1/Importin-beta-like domain-containing protein</fullName>
    </recommendedName>
</protein>
<reference evidence="1 2" key="1">
    <citation type="submission" date="2024-04" db="EMBL/GenBank/DDBJ databases">
        <title>Tritrichomonas musculus Genome.</title>
        <authorList>
            <person name="Alves-Ferreira E."/>
            <person name="Grigg M."/>
            <person name="Lorenzi H."/>
            <person name="Galac M."/>
        </authorList>
    </citation>
    <scope>NUCLEOTIDE SEQUENCE [LARGE SCALE GENOMIC DNA]</scope>
    <source>
        <strain evidence="1 2">EAF2021</strain>
    </source>
</reference>
<organism evidence="1 2">
    <name type="scientific">Tritrichomonas musculus</name>
    <dbReference type="NCBI Taxonomy" id="1915356"/>
    <lineage>
        <taxon>Eukaryota</taxon>
        <taxon>Metamonada</taxon>
        <taxon>Parabasalia</taxon>
        <taxon>Tritrichomonadida</taxon>
        <taxon>Tritrichomonadidae</taxon>
        <taxon>Tritrichomonas</taxon>
    </lineage>
</organism>
<dbReference type="EMBL" id="JAPFFF010000004">
    <property type="protein sequence ID" value="KAK8891186.1"/>
    <property type="molecule type" value="Genomic_DNA"/>
</dbReference>
<dbReference type="Proteomes" id="UP001470230">
    <property type="component" value="Unassembled WGS sequence"/>
</dbReference>
<gene>
    <name evidence="1" type="ORF">M9Y10_028392</name>
</gene>
<keyword evidence="2" id="KW-1185">Reference proteome</keyword>
<proteinExistence type="predicted"/>
<accession>A0ABR2KKA0</accession>
<evidence type="ECO:0000313" key="1">
    <source>
        <dbReference type="EMBL" id="KAK8891186.1"/>
    </source>
</evidence>
<evidence type="ECO:0000313" key="2">
    <source>
        <dbReference type="Proteomes" id="UP001470230"/>
    </source>
</evidence>